<sequence length="79" mass="8908">MHDRLARFEAHLRDYERLAPATVYAWTRGVRLLLEFVADPEAASAGEVSAAEFSAWLREAEEAGLASGTRQNRWYAVRA</sequence>
<dbReference type="AlphaFoldDB" id="A0A316A4E8"/>
<evidence type="ECO:0000256" key="1">
    <source>
        <dbReference type="ARBA" id="ARBA00023125"/>
    </source>
</evidence>
<dbReference type="GO" id="GO:0003677">
    <property type="term" value="F:DNA binding"/>
    <property type="evidence" value="ECO:0007669"/>
    <property type="project" value="UniProtKB-UniRule"/>
</dbReference>
<dbReference type="InterPro" id="IPR044068">
    <property type="entry name" value="CB"/>
</dbReference>
<evidence type="ECO:0000313" key="4">
    <source>
        <dbReference type="EMBL" id="PWJ52846.1"/>
    </source>
</evidence>
<dbReference type="RefSeq" id="WP_245961822.1">
    <property type="nucleotide sequence ID" value="NZ_QGDQ01000017.1"/>
</dbReference>
<evidence type="ECO:0000313" key="5">
    <source>
        <dbReference type="Proteomes" id="UP000245469"/>
    </source>
</evidence>
<evidence type="ECO:0000259" key="3">
    <source>
        <dbReference type="PROSITE" id="PS51900"/>
    </source>
</evidence>
<dbReference type="Pfam" id="PF02899">
    <property type="entry name" value="Phage_int_SAM_1"/>
    <property type="match status" value="1"/>
</dbReference>
<organism evidence="4 5">
    <name type="scientific">Quadrisphaera granulorum</name>
    <dbReference type="NCBI Taxonomy" id="317664"/>
    <lineage>
        <taxon>Bacteria</taxon>
        <taxon>Bacillati</taxon>
        <taxon>Actinomycetota</taxon>
        <taxon>Actinomycetes</taxon>
        <taxon>Kineosporiales</taxon>
        <taxon>Kineosporiaceae</taxon>
        <taxon>Quadrisphaera</taxon>
    </lineage>
</organism>
<gene>
    <name evidence="4" type="ORF">BXY45_11798</name>
</gene>
<keyword evidence="5" id="KW-1185">Reference proteome</keyword>
<dbReference type="PROSITE" id="PS51900">
    <property type="entry name" value="CB"/>
    <property type="match status" value="1"/>
</dbReference>
<accession>A0A316A4E8</accession>
<dbReference type="InterPro" id="IPR010998">
    <property type="entry name" value="Integrase_recombinase_N"/>
</dbReference>
<dbReference type="InterPro" id="IPR004107">
    <property type="entry name" value="Integrase_SAM-like_N"/>
</dbReference>
<comment type="caution">
    <text evidence="4">The sequence shown here is derived from an EMBL/GenBank/DDBJ whole genome shotgun (WGS) entry which is preliminary data.</text>
</comment>
<reference evidence="4 5" key="1">
    <citation type="submission" date="2018-03" db="EMBL/GenBank/DDBJ databases">
        <title>Genomic Encyclopedia of Archaeal and Bacterial Type Strains, Phase II (KMG-II): from individual species to whole genera.</title>
        <authorList>
            <person name="Goeker M."/>
        </authorList>
    </citation>
    <scope>NUCLEOTIDE SEQUENCE [LARGE SCALE GENOMIC DNA]</scope>
    <source>
        <strain evidence="4 5">DSM 44889</strain>
    </source>
</reference>
<dbReference type="Gene3D" id="1.10.150.130">
    <property type="match status" value="1"/>
</dbReference>
<evidence type="ECO:0000256" key="2">
    <source>
        <dbReference type="PROSITE-ProRule" id="PRU01248"/>
    </source>
</evidence>
<dbReference type="GO" id="GO:0015074">
    <property type="term" value="P:DNA integration"/>
    <property type="evidence" value="ECO:0007669"/>
    <property type="project" value="InterPro"/>
</dbReference>
<feature type="domain" description="Core-binding (CB)" evidence="3">
    <location>
        <begin position="1"/>
        <end position="79"/>
    </location>
</feature>
<name>A0A316A4E8_9ACTN</name>
<keyword evidence="1 2" id="KW-0238">DNA-binding</keyword>
<protein>
    <submittedName>
        <fullName evidence="4">Phage integrase family protein with SAM-like domain</fullName>
    </submittedName>
</protein>
<proteinExistence type="predicted"/>
<dbReference type="Proteomes" id="UP000245469">
    <property type="component" value="Unassembled WGS sequence"/>
</dbReference>
<dbReference type="EMBL" id="QGDQ01000017">
    <property type="protein sequence ID" value="PWJ52846.1"/>
    <property type="molecule type" value="Genomic_DNA"/>
</dbReference>